<sequence>MANHKSALKRNRQNEKRYARNKAHRTVVKNAIKRTMSAIEEKNKDAAVAEFKAAEKLISKVASKGAIHKSAASRKVASLAKRVHKLSVAS</sequence>
<comment type="similarity">
    <text evidence="2 8">Belongs to the bacterial ribosomal protein bS20 family.</text>
</comment>
<keyword evidence="5 8" id="KW-0689">Ribosomal protein</keyword>
<dbReference type="GO" id="GO:0006412">
    <property type="term" value="P:translation"/>
    <property type="evidence" value="ECO:0007669"/>
    <property type="project" value="UniProtKB-UniRule"/>
</dbReference>
<evidence type="ECO:0000256" key="4">
    <source>
        <dbReference type="ARBA" id="ARBA00022884"/>
    </source>
</evidence>
<evidence type="ECO:0000256" key="5">
    <source>
        <dbReference type="ARBA" id="ARBA00022980"/>
    </source>
</evidence>
<dbReference type="GO" id="GO:0070181">
    <property type="term" value="F:small ribosomal subunit rRNA binding"/>
    <property type="evidence" value="ECO:0007669"/>
    <property type="project" value="TreeGrafter"/>
</dbReference>
<dbReference type="Pfam" id="PF01649">
    <property type="entry name" value="Ribosomal_S20p"/>
    <property type="match status" value="1"/>
</dbReference>
<gene>
    <name evidence="8 10" type="primary">rpsT</name>
    <name evidence="10" type="ORF">G3M78_04385</name>
</gene>
<dbReference type="HAMAP" id="MF_00500">
    <property type="entry name" value="Ribosomal_bS20"/>
    <property type="match status" value="1"/>
</dbReference>
<dbReference type="EMBL" id="CP048620">
    <property type="protein sequence ID" value="QPJ64667.1"/>
    <property type="molecule type" value="Genomic_DNA"/>
</dbReference>
<evidence type="ECO:0000256" key="6">
    <source>
        <dbReference type="ARBA" id="ARBA00023274"/>
    </source>
</evidence>
<feature type="compositionally biased region" description="Basic residues" evidence="9">
    <location>
        <begin position="1"/>
        <end position="11"/>
    </location>
</feature>
<dbReference type="PANTHER" id="PTHR33398:SF1">
    <property type="entry name" value="SMALL RIBOSOMAL SUBUNIT PROTEIN BS20C"/>
    <property type="match status" value="1"/>
</dbReference>
<accession>A0A7T0C183</accession>
<dbReference type="GO" id="GO:0015935">
    <property type="term" value="C:small ribosomal subunit"/>
    <property type="evidence" value="ECO:0007669"/>
    <property type="project" value="TreeGrafter"/>
</dbReference>
<dbReference type="PANTHER" id="PTHR33398">
    <property type="entry name" value="30S RIBOSOMAL PROTEIN S20"/>
    <property type="match status" value="1"/>
</dbReference>
<organism evidence="10 11">
    <name type="scientific">Candidatus Nitrohelix vancouverensis</name>
    <dbReference type="NCBI Taxonomy" id="2705534"/>
    <lineage>
        <taxon>Bacteria</taxon>
        <taxon>Pseudomonadati</taxon>
        <taxon>Nitrospinota/Tectimicrobiota group</taxon>
        <taxon>Nitrospinota</taxon>
        <taxon>Nitrospinia</taxon>
        <taxon>Nitrospinales</taxon>
        <taxon>Nitrospinaceae</taxon>
        <taxon>Candidatus Nitrohelix</taxon>
    </lineage>
</organism>
<dbReference type="InterPro" id="IPR002583">
    <property type="entry name" value="Ribosomal_bS20"/>
</dbReference>
<dbReference type="KEGG" id="nva:G3M78_04385"/>
<dbReference type="InterPro" id="IPR036510">
    <property type="entry name" value="Ribosomal_bS20_sf"/>
</dbReference>
<feature type="region of interest" description="Disordered" evidence="9">
    <location>
        <begin position="1"/>
        <end position="24"/>
    </location>
</feature>
<dbReference type="SUPFAM" id="SSF46992">
    <property type="entry name" value="Ribosomal protein S20"/>
    <property type="match status" value="1"/>
</dbReference>
<evidence type="ECO:0000256" key="2">
    <source>
        <dbReference type="ARBA" id="ARBA00007634"/>
    </source>
</evidence>
<dbReference type="AlphaFoldDB" id="A0A7T0C183"/>
<evidence type="ECO:0000256" key="7">
    <source>
        <dbReference type="ARBA" id="ARBA00035136"/>
    </source>
</evidence>
<evidence type="ECO:0000256" key="1">
    <source>
        <dbReference type="ARBA" id="ARBA00003134"/>
    </source>
</evidence>
<dbReference type="NCBIfam" id="TIGR00029">
    <property type="entry name" value="S20"/>
    <property type="match status" value="1"/>
</dbReference>
<protein>
    <recommendedName>
        <fullName evidence="7 8">Small ribosomal subunit protein bS20</fullName>
    </recommendedName>
</protein>
<keyword evidence="4 8" id="KW-0694">RNA-binding</keyword>
<dbReference type="Gene3D" id="1.20.58.110">
    <property type="entry name" value="Ribosomal protein S20"/>
    <property type="match status" value="1"/>
</dbReference>
<proteinExistence type="inferred from homology"/>
<keyword evidence="3 8" id="KW-0699">rRNA-binding</keyword>
<evidence type="ECO:0000313" key="11">
    <source>
        <dbReference type="Proteomes" id="UP000594464"/>
    </source>
</evidence>
<keyword evidence="6 8" id="KW-0687">Ribonucleoprotein</keyword>
<comment type="function">
    <text evidence="1 8">Binds directly to 16S ribosomal RNA.</text>
</comment>
<evidence type="ECO:0000313" key="10">
    <source>
        <dbReference type="EMBL" id="QPJ64667.1"/>
    </source>
</evidence>
<dbReference type="GO" id="GO:0003735">
    <property type="term" value="F:structural constituent of ribosome"/>
    <property type="evidence" value="ECO:0007669"/>
    <property type="project" value="InterPro"/>
</dbReference>
<reference evidence="11" key="1">
    <citation type="submission" date="2020-02" db="EMBL/GenBank/DDBJ databases">
        <title>Genomic and physiological characterization of two novel Nitrospinaceae genera.</title>
        <authorList>
            <person name="Mueller A.J."/>
            <person name="Jung M.-Y."/>
            <person name="Strachan C.R."/>
            <person name="Herbold C.W."/>
            <person name="Kirkegaard R.H."/>
            <person name="Daims H."/>
        </authorList>
    </citation>
    <scope>NUCLEOTIDE SEQUENCE [LARGE SCALE GENOMIC DNA]</scope>
</reference>
<evidence type="ECO:0000256" key="3">
    <source>
        <dbReference type="ARBA" id="ARBA00022730"/>
    </source>
</evidence>
<evidence type="ECO:0000256" key="8">
    <source>
        <dbReference type="HAMAP-Rule" id="MF_00500"/>
    </source>
</evidence>
<dbReference type="GO" id="GO:0005829">
    <property type="term" value="C:cytosol"/>
    <property type="evidence" value="ECO:0007669"/>
    <property type="project" value="TreeGrafter"/>
</dbReference>
<evidence type="ECO:0000256" key="9">
    <source>
        <dbReference type="SAM" id="MobiDB-lite"/>
    </source>
</evidence>
<dbReference type="Proteomes" id="UP000594464">
    <property type="component" value="Chromosome"/>
</dbReference>
<name>A0A7T0C183_9BACT</name>